<reference evidence="13" key="1">
    <citation type="journal article" date="2019" name="Int. J. Syst. Evol. Microbiol.">
        <title>The Global Catalogue of Microorganisms (GCM) 10K type strain sequencing project: providing services to taxonomists for standard genome sequencing and annotation.</title>
        <authorList>
            <consortium name="The Broad Institute Genomics Platform"/>
            <consortium name="The Broad Institute Genome Sequencing Center for Infectious Disease"/>
            <person name="Wu L."/>
            <person name="Ma J."/>
        </authorList>
    </citation>
    <scope>NUCLEOTIDE SEQUENCE [LARGE SCALE GENOMIC DNA]</scope>
    <source>
        <strain evidence="13">JCM 16703</strain>
    </source>
</reference>
<keyword evidence="6 10" id="KW-0812">Transmembrane</keyword>
<feature type="transmembrane region" description="Helical" evidence="10">
    <location>
        <begin position="239"/>
        <end position="257"/>
    </location>
</feature>
<evidence type="ECO:0000256" key="10">
    <source>
        <dbReference type="SAM" id="Phobius"/>
    </source>
</evidence>
<feature type="transmembrane region" description="Helical" evidence="10">
    <location>
        <begin position="33"/>
        <end position="49"/>
    </location>
</feature>
<protein>
    <submittedName>
        <fullName evidence="12">ArsB/NhaD family transporter</fullName>
    </submittedName>
</protein>
<dbReference type="PRINTS" id="PR00758">
    <property type="entry name" value="ARSENICPUMP"/>
</dbReference>
<feature type="transmembrane region" description="Helical" evidence="10">
    <location>
        <begin position="333"/>
        <end position="353"/>
    </location>
</feature>
<dbReference type="Pfam" id="PF03600">
    <property type="entry name" value="CitMHS"/>
    <property type="match status" value="1"/>
</dbReference>
<evidence type="ECO:0000256" key="2">
    <source>
        <dbReference type="ARBA" id="ARBA00006433"/>
    </source>
</evidence>
<feature type="transmembrane region" description="Helical" evidence="10">
    <location>
        <begin position="175"/>
        <end position="198"/>
    </location>
</feature>
<feature type="transmembrane region" description="Helical" evidence="10">
    <location>
        <begin position="420"/>
        <end position="440"/>
    </location>
</feature>
<feature type="transmembrane region" description="Helical" evidence="10">
    <location>
        <begin position="360"/>
        <end position="381"/>
    </location>
</feature>
<keyword evidence="4" id="KW-0813">Transport</keyword>
<gene>
    <name evidence="12" type="ORF">GCM10022215_16230</name>
</gene>
<proteinExistence type="inferred from homology"/>
<evidence type="ECO:0000256" key="6">
    <source>
        <dbReference type="ARBA" id="ARBA00022692"/>
    </source>
</evidence>
<evidence type="ECO:0000313" key="12">
    <source>
        <dbReference type="EMBL" id="GAA4116507.1"/>
    </source>
</evidence>
<feature type="domain" description="Citrate transporter-like" evidence="11">
    <location>
        <begin position="21"/>
        <end position="371"/>
    </location>
</feature>
<evidence type="ECO:0000256" key="8">
    <source>
        <dbReference type="ARBA" id="ARBA00022989"/>
    </source>
</evidence>
<keyword evidence="8 10" id="KW-1133">Transmembrane helix</keyword>
<dbReference type="PANTHER" id="PTHR43302">
    <property type="entry name" value="TRANSPORTER ARSB-RELATED"/>
    <property type="match status" value="1"/>
</dbReference>
<evidence type="ECO:0000259" key="11">
    <source>
        <dbReference type="Pfam" id="PF03600"/>
    </source>
</evidence>
<dbReference type="Proteomes" id="UP001501495">
    <property type="component" value="Unassembled WGS sequence"/>
</dbReference>
<comment type="subcellular location">
    <subcellularLocation>
        <location evidence="1">Cell membrane</location>
        <topology evidence="1">Multi-pass membrane protein</topology>
    </subcellularLocation>
</comment>
<feature type="transmembrane region" description="Helical" evidence="10">
    <location>
        <begin position="263"/>
        <end position="283"/>
    </location>
</feature>
<evidence type="ECO:0000256" key="7">
    <source>
        <dbReference type="ARBA" id="ARBA00022849"/>
    </source>
</evidence>
<evidence type="ECO:0000256" key="9">
    <source>
        <dbReference type="ARBA" id="ARBA00023136"/>
    </source>
</evidence>
<comment type="caution">
    <text evidence="12">The sequence shown here is derived from an EMBL/GenBank/DDBJ whole genome shotgun (WGS) entry which is preliminary data.</text>
</comment>
<dbReference type="EMBL" id="BAAAZH010000012">
    <property type="protein sequence ID" value="GAA4116507.1"/>
    <property type="molecule type" value="Genomic_DNA"/>
</dbReference>
<organism evidence="12 13">
    <name type="scientific">Nocardioides fonticola</name>
    <dbReference type="NCBI Taxonomy" id="450363"/>
    <lineage>
        <taxon>Bacteria</taxon>
        <taxon>Bacillati</taxon>
        <taxon>Actinomycetota</taxon>
        <taxon>Actinomycetes</taxon>
        <taxon>Propionibacteriales</taxon>
        <taxon>Nocardioidaceae</taxon>
        <taxon>Nocardioides</taxon>
    </lineage>
</organism>
<evidence type="ECO:0000313" key="13">
    <source>
        <dbReference type="Proteomes" id="UP001501495"/>
    </source>
</evidence>
<evidence type="ECO:0000256" key="4">
    <source>
        <dbReference type="ARBA" id="ARBA00022448"/>
    </source>
</evidence>
<keyword evidence="7" id="KW-0059">Arsenical resistance</keyword>
<keyword evidence="9 10" id="KW-0472">Membrane</keyword>
<keyword evidence="13" id="KW-1185">Reference proteome</keyword>
<evidence type="ECO:0000256" key="3">
    <source>
        <dbReference type="ARBA" id="ARBA00009843"/>
    </source>
</evidence>
<comment type="similarity">
    <text evidence="2">Belongs to the ArsB family.</text>
</comment>
<feature type="transmembrane region" description="Helical" evidence="10">
    <location>
        <begin position="61"/>
        <end position="82"/>
    </location>
</feature>
<keyword evidence="5" id="KW-1003">Cell membrane</keyword>
<name>A0ABP7XH01_9ACTN</name>
<dbReference type="InterPro" id="IPR004680">
    <property type="entry name" value="Cit_transptr-like_dom"/>
</dbReference>
<accession>A0ABP7XH01</accession>
<evidence type="ECO:0000256" key="1">
    <source>
        <dbReference type="ARBA" id="ARBA00004651"/>
    </source>
</evidence>
<dbReference type="InterPro" id="IPR000802">
    <property type="entry name" value="Arsenical_pump_ArsB"/>
</dbReference>
<comment type="similarity">
    <text evidence="3">Belongs to the CitM (TC 2.A.11) transporter family.</text>
</comment>
<evidence type="ECO:0000256" key="5">
    <source>
        <dbReference type="ARBA" id="ARBA00022475"/>
    </source>
</evidence>
<feature type="transmembrane region" description="Helical" evidence="10">
    <location>
        <begin position="102"/>
        <end position="135"/>
    </location>
</feature>
<sequence>MPVSTLLRETVAVAALLALLVTAWRHLGPRGEAAAALLTSAAVLAVGAVSPSDAGDALERLAPVVLFLAAVLVVADVCGRAGLFTVAATRVARFAGDSPVRLLVGVAVLATVVTTVLSLDATVVLLTPVVVAAALRRSASPAPGAWLCLRLANSASLLLPVANLTNLLAVPDLDVGFLGFARLMAPALVVVVAAEWACARVQFRRELRPAATAATAAAVGTTPAPDPEATAEEVPLARLPLVVVALMLAGFAIGSPLGVEPGWIAAAAAVVLAVWAGRRGLLVVPDVVRAAQPSFALYVLGLGVVVAAVATSGPGDAVRHLVDAVVAGADPAAPGLLTLLGVAAVATLVANLVTNLSATLLVVPLVAPLGDTAILAALIGLDAGAGLTYSGSLANLLWRRTLDGTAAATGLAAFHRRSLVATPIVVALAVATLWATARVLG</sequence>
<dbReference type="PANTHER" id="PTHR43302:SF5">
    <property type="entry name" value="TRANSPORTER ARSB-RELATED"/>
    <property type="match status" value="1"/>
</dbReference>
<feature type="transmembrane region" description="Helical" evidence="10">
    <location>
        <begin position="295"/>
        <end position="313"/>
    </location>
</feature>